<evidence type="ECO:0000259" key="5">
    <source>
        <dbReference type="SMART" id="SM00382"/>
    </source>
</evidence>
<sequence length="347" mass="37737">LQENFLLNFAASKSDAKPRSASSTKRPTPWVEKYRPATLDEVSHQEEAVAVLKKCAAEGADLPNLLFYGSPGTGKTSAALALARDLFGPDLLRDRLLELNASDERGIGVIRDKVKTFAQLTANAKRPDGKACPPLKLIILDEADNMTTAAQSALRRTMEVCAKTTRFCLICNYVSRIIPPISSRCAKFRFKPLPQAALLKRVGEICSAERLTATDEFLRALVDASGGDLRKALTYLHSAARYAGPGQQLTVGLVHEMSGAVPPDRFAVLTGALDQRRTDAVTEAVRNLLLDGYSGEQVLNQLHDHLLTDQVRPRVLEQIGLADRALTDGADEFLQLCAVCAVATDRN</sequence>
<dbReference type="FunFam" id="3.40.50.300:FF:000129">
    <property type="entry name" value="Replication factor C subunit 5"/>
    <property type="match status" value="1"/>
</dbReference>
<evidence type="ECO:0000256" key="3">
    <source>
        <dbReference type="ARBA" id="ARBA00022741"/>
    </source>
</evidence>
<dbReference type="CDD" id="cd00009">
    <property type="entry name" value="AAA"/>
    <property type="match status" value="1"/>
</dbReference>
<dbReference type="SUPFAM" id="SSF48019">
    <property type="entry name" value="post-AAA+ oligomerization domain-like"/>
    <property type="match status" value="1"/>
</dbReference>
<dbReference type="GO" id="GO:0016887">
    <property type="term" value="F:ATP hydrolysis activity"/>
    <property type="evidence" value="ECO:0007669"/>
    <property type="project" value="InterPro"/>
</dbReference>
<dbReference type="InterPro" id="IPR013748">
    <property type="entry name" value="Rep_factorC_C"/>
</dbReference>
<dbReference type="Pfam" id="PF21960">
    <property type="entry name" value="RCF1-5-like_lid"/>
    <property type="match status" value="1"/>
</dbReference>
<dbReference type="Pfam" id="PF08542">
    <property type="entry name" value="Rep_fac_C"/>
    <property type="match status" value="1"/>
</dbReference>
<protein>
    <submittedName>
        <fullName evidence="7">AAA domain-containing protein</fullName>
    </submittedName>
</protein>
<dbReference type="GO" id="GO:0005524">
    <property type="term" value="F:ATP binding"/>
    <property type="evidence" value="ECO:0007669"/>
    <property type="project" value="UniProtKB-KW"/>
</dbReference>
<dbReference type="GO" id="GO:0003689">
    <property type="term" value="F:DNA clamp loader activity"/>
    <property type="evidence" value="ECO:0007669"/>
    <property type="project" value="TreeGrafter"/>
</dbReference>
<dbReference type="InterPro" id="IPR003593">
    <property type="entry name" value="AAA+_ATPase"/>
</dbReference>
<feature type="domain" description="AAA+ ATPase" evidence="5">
    <location>
        <begin position="61"/>
        <end position="196"/>
    </location>
</feature>
<comment type="similarity">
    <text evidence="1">Belongs to the activator 1 small subunits family.</text>
</comment>
<dbReference type="GO" id="GO:0006281">
    <property type="term" value="P:DNA repair"/>
    <property type="evidence" value="ECO:0007669"/>
    <property type="project" value="TreeGrafter"/>
</dbReference>
<dbReference type="Proteomes" id="UP000095280">
    <property type="component" value="Unplaced"/>
</dbReference>
<dbReference type="Gene3D" id="1.20.272.10">
    <property type="match status" value="1"/>
</dbReference>
<dbReference type="InterPro" id="IPR027417">
    <property type="entry name" value="P-loop_NTPase"/>
</dbReference>
<keyword evidence="2" id="KW-0235">DNA replication</keyword>
<keyword evidence="4" id="KW-0067">ATP-binding</keyword>
<dbReference type="GO" id="GO:0006261">
    <property type="term" value="P:DNA-templated DNA replication"/>
    <property type="evidence" value="ECO:0007669"/>
    <property type="project" value="TreeGrafter"/>
</dbReference>
<keyword evidence="6" id="KW-1185">Reference proteome</keyword>
<dbReference type="InterPro" id="IPR003959">
    <property type="entry name" value="ATPase_AAA_core"/>
</dbReference>
<dbReference type="Gene3D" id="1.10.8.60">
    <property type="match status" value="1"/>
</dbReference>
<evidence type="ECO:0000256" key="4">
    <source>
        <dbReference type="ARBA" id="ARBA00022840"/>
    </source>
</evidence>
<accession>A0A1I8GJG3</accession>
<dbReference type="SUPFAM" id="SSF52540">
    <property type="entry name" value="P-loop containing nucleoside triphosphate hydrolases"/>
    <property type="match status" value="1"/>
</dbReference>
<keyword evidence="3" id="KW-0547">Nucleotide-binding</keyword>
<dbReference type="AlphaFoldDB" id="A0A1I8GJG3"/>
<evidence type="ECO:0000313" key="6">
    <source>
        <dbReference type="Proteomes" id="UP000095280"/>
    </source>
</evidence>
<dbReference type="CDD" id="cd18140">
    <property type="entry name" value="HLD_clamp_RFC"/>
    <property type="match status" value="1"/>
</dbReference>
<dbReference type="GO" id="GO:0003677">
    <property type="term" value="F:DNA binding"/>
    <property type="evidence" value="ECO:0007669"/>
    <property type="project" value="InterPro"/>
</dbReference>
<reference evidence="7" key="1">
    <citation type="submission" date="2016-11" db="UniProtKB">
        <authorList>
            <consortium name="WormBaseParasite"/>
        </authorList>
    </citation>
    <scope>IDENTIFICATION</scope>
</reference>
<dbReference type="Gene3D" id="3.40.50.300">
    <property type="entry name" value="P-loop containing nucleotide triphosphate hydrolases"/>
    <property type="match status" value="1"/>
</dbReference>
<dbReference type="WBParaSite" id="maker-uti_cns_0002079-snap-gene-0.6-mRNA-1">
    <property type="protein sequence ID" value="maker-uti_cns_0002079-snap-gene-0.6-mRNA-1"/>
    <property type="gene ID" value="maker-uti_cns_0002079-snap-gene-0.6"/>
</dbReference>
<proteinExistence type="inferred from homology"/>
<name>A0A1I8GJG3_9PLAT</name>
<dbReference type="InterPro" id="IPR050238">
    <property type="entry name" value="DNA_Rep/Repair_Clamp_Loader"/>
</dbReference>
<dbReference type="SMART" id="SM00382">
    <property type="entry name" value="AAA"/>
    <property type="match status" value="1"/>
</dbReference>
<dbReference type="PANTHER" id="PTHR11669">
    <property type="entry name" value="REPLICATION FACTOR C / DNA POLYMERASE III GAMMA-TAU SUBUNIT"/>
    <property type="match status" value="1"/>
</dbReference>
<evidence type="ECO:0000256" key="2">
    <source>
        <dbReference type="ARBA" id="ARBA00022705"/>
    </source>
</evidence>
<dbReference type="GO" id="GO:0005634">
    <property type="term" value="C:nucleus"/>
    <property type="evidence" value="ECO:0007669"/>
    <property type="project" value="TreeGrafter"/>
</dbReference>
<evidence type="ECO:0000256" key="1">
    <source>
        <dbReference type="ARBA" id="ARBA00005378"/>
    </source>
</evidence>
<organism evidence="6 7">
    <name type="scientific">Macrostomum lignano</name>
    <dbReference type="NCBI Taxonomy" id="282301"/>
    <lineage>
        <taxon>Eukaryota</taxon>
        <taxon>Metazoa</taxon>
        <taxon>Spiralia</taxon>
        <taxon>Lophotrochozoa</taxon>
        <taxon>Platyhelminthes</taxon>
        <taxon>Rhabditophora</taxon>
        <taxon>Macrostomorpha</taxon>
        <taxon>Macrostomida</taxon>
        <taxon>Macrostomidae</taxon>
        <taxon>Macrostomum</taxon>
    </lineage>
</organism>
<dbReference type="InterPro" id="IPR008921">
    <property type="entry name" value="DNA_pol3_clamp-load_cplx_C"/>
</dbReference>
<dbReference type="GO" id="GO:0005663">
    <property type="term" value="C:DNA replication factor C complex"/>
    <property type="evidence" value="ECO:0007669"/>
    <property type="project" value="TreeGrafter"/>
</dbReference>
<dbReference type="InterPro" id="IPR047854">
    <property type="entry name" value="RFC_lid"/>
</dbReference>
<evidence type="ECO:0000313" key="7">
    <source>
        <dbReference type="WBParaSite" id="maker-uti_cns_0002079-snap-gene-0.6-mRNA-1"/>
    </source>
</evidence>
<dbReference type="Pfam" id="PF00004">
    <property type="entry name" value="AAA"/>
    <property type="match status" value="1"/>
</dbReference>
<dbReference type="PANTHER" id="PTHR11669:SF20">
    <property type="entry name" value="REPLICATION FACTOR C SUBUNIT 4"/>
    <property type="match status" value="1"/>
</dbReference>